<dbReference type="InterPro" id="IPR038765">
    <property type="entry name" value="Papain-like_cys_pep_sf"/>
</dbReference>
<dbReference type="PROSITE" id="PS51283">
    <property type="entry name" value="DUSP"/>
    <property type="match status" value="1"/>
</dbReference>
<evidence type="ECO:0000313" key="4">
    <source>
        <dbReference type="EMBL" id="KAJ0397519.1"/>
    </source>
</evidence>
<dbReference type="InterPro" id="IPR028889">
    <property type="entry name" value="USP"/>
</dbReference>
<protein>
    <recommendedName>
        <fullName evidence="6">Ubiquitinyl hydrolase 1</fullName>
    </recommendedName>
</protein>
<feature type="compositionally biased region" description="Acidic residues" evidence="1">
    <location>
        <begin position="61"/>
        <end position="80"/>
    </location>
</feature>
<dbReference type="GO" id="GO:0004843">
    <property type="term" value="F:cysteine-type deubiquitinase activity"/>
    <property type="evidence" value="ECO:0007669"/>
    <property type="project" value="InterPro"/>
</dbReference>
<evidence type="ECO:0000313" key="5">
    <source>
        <dbReference type="Proteomes" id="UP001209570"/>
    </source>
</evidence>
<dbReference type="InterPro" id="IPR050185">
    <property type="entry name" value="Ub_carboxyl-term_hydrolase"/>
</dbReference>
<organism evidence="4 5">
    <name type="scientific">Pythium insidiosum</name>
    <name type="common">Pythiosis disease agent</name>
    <dbReference type="NCBI Taxonomy" id="114742"/>
    <lineage>
        <taxon>Eukaryota</taxon>
        <taxon>Sar</taxon>
        <taxon>Stramenopiles</taxon>
        <taxon>Oomycota</taxon>
        <taxon>Peronosporomycetes</taxon>
        <taxon>Pythiales</taxon>
        <taxon>Pythiaceae</taxon>
        <taxon>Pythium</taxon>
    </lineage>
</organism>
<dbReference type="AlphaFoldDB" id="A0AAD5LFD7"/>
<dbReference type="Proteomes" id="UP001209570">
    <property type="component" value="Unassembled WGS sequence"/>
</dbReference>
<feature type="domain" description="DUSP" evidence="3">
    <location>
        <begin position="5"/>
        <end position="145"/>
    </location>
</feature>
<evidence type="ECO:0008006" key="6">
    <source>
        <dbReference type="Google" id="ProtNLM"/>
    </source>
</evidence>
<dbReference type="SUPFAM" id="SSF54001">
    <property type="entry name" value="Cysteine proteinases"/>
    <property type="match status" value="1"/>
</dbReference>
<evidence type="ECO:0000259" key="3">
    <source>
        <dbReference type="PROSITE" id="PS51283"/>
    </source>
</evidence>
<feature type="domain" description="USP" evidence="2">
    <location>
        <begin position="406"/>
        <end position="529"/>
    </location>
</feature>
<dbReference type="EMBL" id="JAKCXM010000248">
    <property type="protein sequence ID" value="KAJ0397519.1"/>
    <property type="molecule type" value="Genomic_DNA"/>
</dbReference>
<dbReference type="GO" id="GO:0016579">
    <property type="term" value="P:protein deubiquitination"/>
    <property type="evidence" value="ECO:0007669"/>
    <property type="project" value="InterPro"/>
</dbReference>
<sequence length="529" mass="59797">MAIAMTKQFPRAYVAQLHGELQQWLREDRLVEGASWFLVAVAWWDAAFAATLRQSTRDDASAGDDGDDVAMDSEPVDGSEDGVRGVPPVHNAPLVDEAWSSEARRTAVLRPRLAEERDYRLVSERVWNRLSHEFGFDWEIARSVIATRPASKLVVEVYPTAFQLLFWRSGMSEPDEVKDEPSAGGTPVVLLAHQSTSLIDMQLLIRQTLQPRLREFFPDVTLQDLELQLQVAYRKSQNAPWIAVQDAVTSADDDVSNQVIVAATNIGDLALEERDYKDGSERFHHLLIEGRYRLSPNESADDPKRSWKHDRFYSDILSNQWRFELERGQLIDALDTDKKCYDGRTKWMDAQDEMLCRAGTHKAANAPSTTRPSGYQVSTYNRYTDRRDSYSSYEYGRGKPDVVGVVGLQNLGNTCFMNSMLQCLINAKPLKDYFLTQDASTGRLLFENDVNEENPLGMKGMIAREFAKLVNKMWGGEFSVVSPTGLKSVIGQYAPQFAGYQQQDSQEVMNFLLDGLHEDLNRPVGANPY</sequence>
<feature type="region of interest" description="Disordered" evidence="1">
    <location>
        <begin position="57"/>
        <end position="90"/>
    </location>
</feature>
<keyword evidence="5" id="KW-1185">Reference proteome</keyword>
<dbReference type="InterPro" id="IPR035927">
    <property type="entry name" value="DUSP-like_sf"/>
</dbReference>
<dbReference type="PANTHER" id="PTHR21646">
    <property type="entry name" value="UBIQUITIN CARBOXYL-TERMINAL HYDROLASE"/>
    <property type="match status" value="1"/>
</dbReference>
<dbReference type="Gene3D" id="3.30.2230.10">
    <property type="entry name" value="DUSP-like"/>
    <property type="match status" value="1"/>
</dbReference>
<dbReference type="PROSITE" id="PS50235">
    <property type="entry name" value="USP_3"/>
    <property type="match status" value="1"/>
</dbReference>
<evidence type="ECO:0000259" key="2">
    <source>
        <dbReference type="PROSITE" id="PS50235"/>
    </source>
</evidence>
<name>A0AAD5LFD7_PYTIN</name>
<gene>
    <name evidence="4" type="ORF">P43SY_005645</name>
</gene>
<accession>A0AAD5LFD7</accession>
<dbReference type="Gene3D" id="3.90.70.10">
    <property type="entry name" value="Cysteine proteinases"/>
    <property type="match status" value="1"/>
</dbReference>
<proteinExistence type="predicted"/>
<dbReference type="SMART" id="SM00695">
    <property type="entry name" value="DUSP"/>
    <property type="match status" value="1"/>
</dbReference>
<dbReference type="InterPro" id="IPR018200">
    <property type="entry name" value="USP_CS"/>
</dbReference>
<reference evidence="4" key="1">
    <citation type="submission" date="2021-12" db="EMBL/GenBank/DDBJ databases">
        <title>Prjna785345.</title>
        <authorList>
            <person name="Rujirawat T."/>
            <person name="Krajaejun T."/>
        </authorList>
    </citation>
    <scope>NUCLEOTIDE SEQUENCE</scope>
    <source>
        <strain evidence="4">Pi057C3</strain>
    </source>
</reference>
<dbReference type="InterPro" id="IPR006615">
    <property type="entry name" value="Pept_C19_DUSP"/>
</dbReference>
<dbReference type="PANTHER" id="PTHR21646:SF46">
    <property type="entry name" value="UBIQUITIN CARBOXYL-TERMINAL HYDROLASE"/>
    <property type="match status" value="1"/>
</dbReference>
<evidence type="ECO:0000256" key="1">
    <source>
        <dbReference type="SAM" id="MobiDB-lite"/>
    </source>
</evidence>
<dbReference type="PROSITE" id="PS00972">
    <property type="entry name" value="USP_1"/>
    <property type="match status" value="1"/>
</dbReference>
<dbReference type="SUPFAM" id="SSF143791">
    <property type="entry name" value="DUSP-like"/>
    <property type="match status" value="1"/>
</dbReference>
<dbReference type="InterPro" id="IPR001394">
    <property type="entry name" value="Peptidase_C19_UCH"/>
</dbReference>
<comment type="caution">
    <text evidence="4">The sequence shown here is derived from an EMBL/GenBank/DDBJ whole genome shotgun (WGS) entry which is preliminary data.</text>
</comment>
<dbReference type="Pfam" id="PF00443">
    <property type="entry name" value="UCH"/>
    <property type="match status" value="1"/>
</dbReference>